<evidence type="ECO:0000313" key="11">
    <source>
        <dbReference type="Proteomes" id="UP000295030"/>
    </source>
</evidence>
<accession>A0A4R1HRK9</accession>
<keyword evidence="8" id="KW-1133">Transmembrane helix</keyword>
<keyword evidence="6" id="KW-0482">Metalloprotease</keyword>
<keyword evidence="11" id="KW-1185">Reference proteome</keyword>
<evidence type="ECO:0000259" key="9">
    <source>
        <dbReference type="Pfam" id="PF01551"/>
    </source>
</evidence>
<keyword evidence="8" id="KW-0472">Membrane</keyword>
<dbReference type="GO" id="GO:0006508">
    <property type="term" value="P:proteolysis"/>
    <property type="evidence" value="ECO:0007669"/>
    <property type="project" value="UniProtKB-KW"/>
</dbReference>
<evidence type="ECO:0000256" key="6">
    <source>
        <dbReference type="ARBA" id="ARBA00023049"/>
    </source>
</evidence>
<keyword evidence="4 10" id="KW-0378">Hydrolase</keyword>
<feature type="domain" description="M23ase beta-sheet core" evidence="9">
    <location>
        <begin position="529"/>
        <end position="625"/>
    </location>
</feature>
<dbReference type="GO" id="GO:0046872">
    <property type="term" value="F:metal ion binding"/>
    <property type="evidence" value="ECO:0007669"/>
    <property type="project" value="UniProtKB-KW"/>
</dbReference>
<evidence type="ECO:0000313" key="10">
    <source>
        <dbReference type="EMBL" id="TCK23863.1"/>
    </source>
</evidence>
<keyword evidence="5" id="KW-0862">Zinc</keyword>
<dbReference type="InterPro" id="IPR050570">
    <property type="entry name" value="Cell_wall_metabolism_enzyme"/>
</dbReference>
<dbReference type="CDD" id="cd12797">
    <property type="entry name" value="M23_peptidase"/>
    <property type="match status" value="1"/>
</dbReference>
<sequence>MPEPVADRAASMSGKGGESLLETRRGLASVRRSHLAAFDLGDEPPLGVDGDAEEPINRRRISIRWLMATLLTGICGAALMGGAVYAALDGEYRFAQSPETVRSALRGALAAGERPSNVARKGDRMSILSESFSAKQTLRLSTTVKDGDREVIRVRAVTKVATNLAQGVTSASVDVPRFNPAKLIAESTSDETEAVQAEPTGDLTIVLRDIGALAPSTKFAAELPMEDVLMKVRETAEFSFPTADARAPALPGLGMMAYAPSGSADPLNALQQPDNMSAVDKSADDASGGNDWSERTVVAKAGDTVASVLIDLGVPEVAANGAARAFGTRELAGKLAPGLRLKVLLDNATEGAMPLRVAVFGESGHQGTVALSDSGTFLPVQEASDTQVADLAPEDGDEEAGGGRITLYDSIWETALRHEVPRPVIESMIRVYSFDVDFQRRVRAGDSFEVLFEPDEAGGAGGVLYAGLTVGGEERRYYRYQTPDDSLVDFYDDGGKSAKKFLVRKPLSGGQLRSGFGMRRHPILGYSRLHSGVDWSDRTGTPIYAAGNGVIKKAAWTSGYGRRIEIQHSNGYVTTYSHQSSFAKGIREGVRVRQGQLIGYIGSTGLSTGAHLHYEVLVNGRFVDPMRIRLPRGRALDGRILASFEKERANIDALLNHSNAPRVAASAASAAETN</sequence>
<dbReference type="GO" id="GO:0004222">
    <property type="term" value="F:metalloendopeptidase activity"/>
    <property type="evidence" value="ECO:0007669"/>
    <property type="project" value="TreeGrafter"/>
</dbReference>
<comment type="caution">
    <text evidence="10">The sequence shown here is derived from an EMBL/GenBank/DDBJ whole genome shotgun (WGS) entry which is preliminary data.</text>
</comment>
<dbReference type="PANTHER" id="PTHR21666">
    <property type="entry name" value="PEPTIDASE-RELATED"/>
    <property type="match status" value="1"/>
</dbReference>
<keyword evidence="2" id="KW-0645">Protease</keyword>
<dbReference type="Gene3D" id="3.10.450.350">
    <property type="match status" value="1"/>
</dbReference>
<gene>
    <name evidence="10" type="ORF">EV667_3706</name>
</gene>
<evidence type="ECO:0000256" key="3">
    <source>
        <dbReference type="ARBA" id="ARBA00022723"/>
    </source>
</evidence>
<dbReference type="AlphaFoldDB" id="A0A4R1HRK9"/>
<protein>
    <submittedName>
        <fullName evidence="10">Murein DD-endopeptidase MepM/ murein hydrolase activator NlpD</fullName>
    </submittedName>
</protein>
<comment type="cofactor">
    <cofactor evidence="1">
        <name>Zn(2+)</name>
        <dbReference type="ChEBI" id="CHEBI:29105"/>
    </cofactor>
</comment>
<dbReference type="Gene3D" id="2.70.70.10">
    <property type="entry name" value="Glucose Permease (Domain IIA)"/>
    <property type="match status" value="1"/>
</dbReference>
<dbReference type="InterPro" id="IPR011055">
    <property type="entry name" value="Dup_hybrid_motif"/>
</dbReference>
<evidence type="ECO:0000256" key="4">
    <source>
        <dbReference type="ARBA" id="ARBA00022801"/>
    </source>
</evidence>
<feature type="region of interest" description="Disordered" evidence="7">
    <location>
        <begin position="1"/>
        <end position="20"/>
    </location>
</feature>
<dbReference type="Pfam" id="PF01551">
    <property type="entry name" value="Peptidase_M23"/>
    <property type="match status" value="1"/>
</dbReference>
<name>A0A4R1HRK9_ANCAQ</name>
<evidence type="ECO:0000256" key="8">
    <source>
        <dbReference type="SAM" id="Phobius"/>
    </source>
</evidence>
<evidence type="ECO:0000256" key="7">
    <source>
        <dbReference type="SAM" id="MobiDB-lite"/>
    </source>
</evidence>
<reference evidence="10 11" key="1">
    <citation type="submission" date="2019-03" db="EMBL/GenBank/DDBJ databases">
        <title>Genomic Encyclopedia of Type Strains, Phase IV (KMG-IV): sequencing the most valuable type-strain genomes for metagenomic binning, comparative biology and taxonomic classification.</title>
        <authorList>
            <person name="Goeker M."/>
        </authorList>
    </citation>
    <scope>NUCLEOTIDE SEQUENCE [LARGE SCALE GENOMIC DNA]</scope>
    <source>
        <strain evidence="10 11">DSM 101</strain>
    </source>
</reference>
<dbReference type="EMBL" id="SMFY01000003">
    <property type="protein sequence ID" value="TCK23863.1"/>
    <property type="molecule type" value="Genomic_DNA"/>
</dbReference>
<dbReference type="InterPro" id="IPR016047">
    <property type="entry name" value="M23ase_b-sheet_dom"/>
</dbReference>
<organism evidence="10 11">
    <name type="scientific">Ancylobacter aquaticus</name>
    <dbReference type="NCBI Taxonomy" id="100"/>
    <lineage>
        <taxon>Bacteria</taxon>
        <taxon>Pseudomonadati</taxon>
        <taxon>Pseudomonadota</taxon>
        <taxon>Alphaproteobacteria</taxon>
        <taxon>Hyphomicrobiales</taxon>
        <taxon>Xanthobacteraceae</taxon>
        <taxon>Ancylobacter</taxon>
    </lineage>
</organism>
<evidence type="ECO:0000256" key="1">
    <source>
        <dbReference type="ARBA" id="ARBA00001947"/>
    </source>
</evidence>
<evidence type="ECO:0000256" key="2">
    <source>
        <dbReference type="ARBA" id="ARBA00022670"/>
    </source>
</evidence>
<dbReference type="Proteomes" id="UP000295030">
    <property type="component" value="Unassembled WGS sequence"/>
</dbReference>
<dbReference type="PANTHER" id="PTHR21666:SF288">
    <property type="entry name" value="CELL DIVISION PROTEIN YTFB"/>
    <property type="match status" value="1"/>
</dbReference>
<feature type="transmembrane region" description="Helical" evidence="8">
    <location>
        <begin position="65"/>
        <end position="88"/>
    </location>
</feature>
<keyword evidence="3" id="KW-0479">Metal-binding</keyword>
<dbReference type="RefSeq" id="WP_245516249.1">
    <property type="nucleotide sequence ID" value="NZ_SMFY01000003.1"/>
</dbReference>
<evidence type="ECO:0000256" key="5">
    <source>
        <dbReference type="ARBA" id="ARBA00022833"/>
    </source>
</evidence>
<proteinExistence type="predicted"/>
<dbReference type="SUPFAM" id="SSF51261">
    <property type="entry name" value="Duplicated hybrid motif"/>
    <property type="match status" value="1"/>
</dbReference>
<keyword evidence="8" id="KW-0812">Transmembrane</keyword>